<dbReference type="PANTHER" id="PTHR43628:SF1">
    <property type="entry name" value="CHITIN SYNTHASE REGULATORY FACTOR 2-RELATED"/>
    <property type="match status" value="1"/>
</dbReference>
<evidence type="ECO:0000256" key="1">
    <source>
        <dbReference type="SAM" id="MobiDB-lite"/>
    </source>
</evidence>
<dbReference type="InterPro" id="IPR052945">
    <property type="entry name" value="Mitotic_Regulator"/>
</dbReference>
<protein>
    <submittedName>
        <fullName evidence="2">HCP-like protein</fullName>
    </submittedName>
</protein>
<organism evidence="2 3">
    <name type="scientific">Microthyrium microscopicum</name>
    <dbReference type="NCBI Taxonomy" id="703497"/>
    <lineage>
        <taxon>Eukaryota</taxon>
        <taxon>Fungi</taxon>
        <taxon>Dikarya</taxon>
        <taxon>Ascomycota</taxon>
        <taxon>Pezizomycotina</taxon>
        <taxon>Dothideomycetes</taxon>
        <taxon>Dothideomycetes incertae sedis</taxon>
        <taxon>Microthyriales</taxon>
        <taxon>Microthyriaceae</taxon>
        <taxon>Microthyrium</taxon>
    </lineage>
</organism>
<accession>A0A6A6US65</accession>
<feature type="region of interest" description="Disordered" evidence="1">
    <location>
        <begin position="135"/>
        <end position="155"/>
    </location>
</feature>
<dbReference type="InterPro" id="IPR011990">
    <property type="entry name" value="TPR-like_helical_dom_sf"/>
</dbReference>
<feature type="compositionally biased region" description="Basic residues" evidence="1">
    <location>
        <begin position="56"/>
        <end position="69"/>
    </location>
</feature>
<name>A0A6A6US65_9PEZI</name>
<evidence type="ECO:0000313" key="2">
    <source>
        <dbReference type="EMBL" id="KAF2674247.1"/>
    </source>
</evidence>
<dbReference type="SMART" id="SM00671">
    <property type="entry name" value="SEL1"/>
    <property type="match status" value="3"/>
</dbReference>
<gene>
    <name evidence="2" type="ORF">BT63DRAFT_5634</name>
</gene>
<dbReference type="EMBL" id="MU004230">
    <property type="protein sequence ID" value="KAF2674247.1"/>
    <property type="molecule type" value="Genomic_DNA"/>
</dbReference>
<reference evidence="2" key="1">
    <citation type="journal article" date="2020" name="Stud. Mycol.">
        <title>101 Dothideomycetes genomes: a test case for predicting lifestyles and emergence of pathogens.</title>
        <authorList>
            <person name="Haridas S."/>
            <person name="Albert R."/>
            <person name="Binder M."/>
            <person name="Bloem J."/>
            <person name="Labutti K."/>
            <person name="Salamov A."/>
            <person name="Andreopoulos B."/>
            <person name="Baker S."/>
            <person name="Barry K."/>
            <person name="Bills G."/>
            <person name="Bluhm B."/>
            <person name="Cannon C."/>
            <person name="Castanera R."/>
            <person name="Culley D."/>
            <person name="Daum C."/>
            <person name="Ezra D."/>
            <person name="Gonzalez J."/>
            <person name="Henrissat B."/>
            <person name="Kuo A."/>
            <person name="Liang C."/>
            <person name="Lipzen A."/>
            <person name="Lutzoni F."/>
            <person name="Magnuson J."/>
            <person name="Mondo S."/>
            <person name="Nolan M."/>
            <person name="Ohm R."/>
            <person name="Pangilinan J."/>
            <person name="Park H.-J."/>
            <person name="Ramirez L."/>
            <person name="Alfaro M."/>
            <person name="Sun H."/>
            <person name="Tritt A."/>
            <person name="Yoshinaga Y."/>
            <person name="Zwiers L.-H."/>
            <person name="Turgeon B."/>
            <person name="Goodwin S."/>
            <person name="Spatafora J."/>
            <person name="Crous P."/>
            <person name="Grigoriev I."/>
        </authorList>
    </citation>
    <scope>NUCLEOTIDE SEQUENCE</scope>
    <source>
        <strain evidence="2">CBS 115976</strain>
    </source>
</reference>
<feature type="compositionally biased region" description="Polar residues" evidence="1">
    <location>
        <begin position="93"/>
        <end position="104"/>
    </location>
</feature>
<dbReference type="OrthoDB" id="2148946at2759"/>
<keyword evidence="3" id="KW-1185">Reference proteome</keyword>
<sequence>MSIRRLLHKNRDGEQDKPTILSSETPQFTFIRTTTNAQEEIELPAFPGDAPASPKTRSRSHSLFQRKRATSITNTNNAEPRSLGERLHLKGSRSASSSSVNIPQNLPDVPITPTAGDDVQPEWEKRATLLAKANSISRSNSPAQPYHGVSDAPSDGDLQEAIRLHEEGDLARSTELFSKLANPDGANNALSQVLYGLALRHGWGCAKNEEQGIRYLSMAASNSADIETHALAAGLKKGGAAKGELTIAIFELANCFRNGWGIKKDPAAAKQYYETAANMGDTDAMNEIAWCLVEGFGCKKDKFKAAQYLRLAEEKGAPTVGNAWYVEFSHCSIISLSFKLPLFFTQYSGSAQMQKDIPDALKTHSRRTHDPRHPQ</sequence>
<feature type="region of interest" description="Disordered" evidence="1">
    <location>
        <begin position="44"/>
        <end position="118"/>
    </location>
</feature>
<feature type="compositionally biased region" description="Polar residues" evidence="1">
    <location>
        <begin position="70"/>
        <end position="79"/>
    </location>
</feature>
<dbReference type="Gene3D" id="1.25.40.10">
    <property type="entry name" value="Tetratricopeptide repeat domain"/>
    <property type="match status" value="1"/>
</dbReference>
<dbReference type="AlphaFoldDB" id="A0A6A6US65"/>
<dbReference type="PANTHER" id="PTHR43628">
    <property type="entry name" value="ACTIVATOR OF C KINASE PROTEIN 1-RELATED"/>
    <property type="match status" value="1"/>
</dbReference>
<proteinExistence type="predicted"/>
<dbReference type="Pfam" id="PF08238">
    <property type="entry name" value="Sel1"/>
    <property type="match status" value="3"/>
</dbReference>
<dbReference type="SUPFAM" id="SSF81901">
    <property type="entry name" value="HCP-like"/>
    <property type="match status" value="1"/>
</dbReference>
<evidence type="ECO:0000313" key="3">
    <source>
        <dbReference type="Proteomes" id="UP000799302"/>
    </source>
</evidence>
<dbReference type="Proteomes" id="UP000799302">
    <property type="component" value="Unassembled WGS sequence"/>
</dbReference>
<dbReference type="GO" id="GO:0010972">
    <property type="term" value="P:negative regulation of G2/M transition of mitotic cell cycle"/>
    <property type="evidence" value="ECO:0007669"/>
    <property type="project" value="TreeGrafter"/>
</dbReference>
<dbReference type="GO" id="GO:0032153">
    <property type="term" value="C:cell division site"/>
    <property type="evidence" value="ECO:0007669"/>
    <property type="project" value="TreeGrafter"/>
</dbReference>
<dbReference type="InterPro" id="IPR006597">
    <property type="entry name" value="Sel1-like"/>
</dbReference>
<feature type="region of interest" description="Disordered" evidence="1">
    <location>
        <begin position="1"/>
        <end position="25"/>
    </location>
</feature>